<dbReference type="Proteomes" id="UP001499987">
    <property type="component" value="Unassembled WGS sequence"/>
</dbReference>
<protein>
    <recommendedName>
        <fullName evidence="5">Lipoprotein</fullName>
    </recommendedName>
</protein>
<comment type="caution">
    <text evidence="3">The sequence shown here is derived from an EMBL/GenBank/DDBJ whole genome shotgun (WGS) entry which is preliminary data.</text>
</comment>
<feature type="chain" id="PRO_5045629467" description="Lipoprotein" evidence="2">
    <location>
        <begin position="26"/>
        <end position="327"/>
    </location>
</feature>
<proteinExistence type="predicted"/>
<name>A0ABP4E299_9ACTN</name>
<keyword evidence="4" id="KW-1185">Reference proteome</keyword>
<keyword evidence="2" id="KW-0732">Signal</keyword>
<evidence type="ECO:0000256" key="2">
    <source>
        <dbReference type="SAM" id="SignalP"/>
    </source>
</evidence>
<feature type="signal peptide" evidence="2">
    <location>
        <begin position="1"/>
        <end position="25"/>
    </location>
</feature>
<accession>A0ABP4E299</accession>
<sequence length="327" mass="33974">MSSRPARSAVMLTLLPLLLAGCASAAGSADTDAVPPSPRPSVQTAAAPPTLAATPQLDSANDRPLPLDPYLLNPEQQLAVEKAQQKLIVRCMASFGLTYTPPSGNGGRRDSDAPTARVDSRYGHQNAALMAKWGYHPEGGLRAGAGAMPTGPSFSPEMELVLRGTADAAARAGSGGRTVNGRTVPARGCLGEAVKELTGSAEGGIGDTQFADDAKFTTLDQSRNDPRTQAVFRQWSQCMKDAGFDYADPLAALGDPQWRKSPTPTPQELKVATADAGCRHAHNVVGVWYAVDAGYQQQVIAANAAAMAEAKAAVEKQVRAAALVTAG</sequence>
<evidence type="ECO:0000313" key="4">
    <source>
        <dbReference type="Proteomes" id="UP001499987"/>
    </source>
</evidence>
<evidence type="ECO:0000313" key="3">
    <source>
        <dbReference type="EMBL" id="GAA1083168.1"/>
    </source>
</evidence>
<evidence type="ECO:0008006" key="5">
    <source>
        <dbReference type="Google" id="ProtNLM"/>
    </source>
</evidence>
<dbReference type="PROSITE" id="PS51257">
    <property type="entry name" value="PROKAR_LIPOPROTEIN"/>
    <property type="match status" value="1"/>
</dbReference>
<dbReference type="EMBL" id="BAAALD010000021">
    <property type="protein sequence ID" value="GAA1083168.1"/>
    <property type="molecule type" value="Genomic_DNA"/>
</dbReference>
<dbReference type="RefSeq" id="WP_344623890.1">
    <property type="nucleotide sequence ID" value="NZ_BAAALD010000021.1"/>
</dbReference>
<evidence type="ECO:0000256" key="1">
    <source>
        <dbReference type="SAM" id="MobiDB-lite"/>
    </source>
</evidence>
<gene>
    <name evidence="3" type="ORF">GCM10009663_27830</name>
</gene>
<reference evidence="4" key="1">
    <citation type="journal article" date="2019" name="Int. J. Syst. Evol. Microbiol.">
        <title>The Global Catalogue of Microorganisms (GCM) 10K type strain sequencing project: providing services to taxonomists for standard genome sequencing and annotation.</title>
        <authorList>
            <consortium name="The Broad Institute Genomics Platform"/>
            <consortium name="The Broad Institute Genome Sequencing Center for Infectious Disease"/>
            <person name="Wu L."/>
            <person name="Ma J."/>
        </authorList>
    </citation>
    <scope>NUCLEOTIDE SEQUENCE [LARGE SCALE GENOMIC DNA]</scope>
    <source>
        <strain evidence="4">JCM 13002</strain>
    </source>
</reference>
<feature type="region of interest" description="Disordered" evidence="1">
    <location>
        <begin position="26"/>
        <end position="48"/>
    </location>
</feature>
<organism evidence="3 4">
    <name type="scientific">Kitasatospora arboriphila</name>
    <dbReference type="NCBI Taxonomy" id="258052"/>
    <lineage>
        <taxon>Bacteria</taxon>
        <taxon>Bacillati</taxon>
        <taxon>Actinomycetota</taxon>
        <taxon>Actinomycetes</taxon>
        <taxon>Kitasatosporales</taxon>
        <taxon>Streptomycetaceae</taxon>
        <taxon>Kitasatospora</taxon>
    </lineage>
</organism>